<dbReference type="AlphaFoldDB" id="A0A6M8UFL4"/>
<evidence type="ECO:0000313" key="2">
    <source>
        <dbReference type="EMBL" id="QKJ87691.1"/>
    </source>
</evidence>
<organism evidence="2 3">
    <name type="scientific">Paramixta manurensis</name>
    <dbReference type="NCBI Taxonomy" id="2740817"/>
    <lineage>
        <taxon>Bacteria</taxon>
        <taxon>Pseudomonadati</taxon>
        <taxon>Pseudomonadota</taxon>
        <taxon>Gammaproteobacteria</taxon>
        <taxon>Enterobacterales</taxon>
        <taxon>Erwiniaceae</taxon>
        <taxon>Paramixta</taxon>
    </lineage>
</organism>
<keyword evidence="1" id="KW-1133">Transmembrane helix</keyword>
<feature type="transmembrane region" description="Helical" evidence="1">
    <location>
        <begin position="20"/>
        <end position="37"/>
    </location>
</feature>
<sequence length="70" mass="8149">MSIKRTVLIILARLVRGTGMGLGASGIAFSIWFFFLSNSESKYLWGMFSIVEYIVGYFMYRFAYTYVYDE</sequence>
<dbReference type="EMBL" id="CP054212">
    <property type="protein sequence ID" value="QKJ87691.1"/>
    <property type="molecule type" value="Genomic_DNA"/>
</dbReference>
<proteinExistence type="predicted"/>
<evidence type="ECO:0008006" key="4">
    <source>
        <dbReference type="Google" id="ProtNLM"/>
    </source>
</evidence>
<name>A0A6M8UFL4_9GAMM</name>
<keyword evidence="1" id="KW-0472">Membrane</keyword>
<evidence type="ECO:0000256" key="1">
    <source>
        <dbReference type="SAM" id="Phobius"/>
    </source>
</evidence>
<feature type="transmembrane region" description="Helical" evidence="1">
    <location>
        <begin position="43"/>
        <end position="60"/>
    </location>
</feature>
<dbReference type="Proteomes" id="UP000505325">
    <property type="component" value="Chromosome"/>
</dbReference>
<reference evidence="2 3" key="1">
    <citation type="submission" date="2020-06" db="EMBL/GenBank/DDBJ databases">
        <title>Genome sequence of Paramixta manurensis strain PD-1.</title>
        <authorList>
            <person name="Lee C.W."/>
            <person name="Kim J."/>
        </authorList>
    </citation>
    <scope>NUCLEOTIDE SEQUENCE [LARGE SCALE GENOMIC DNA]</scope>
    <source>
        <strain evidence="2 3">PD-1</strain>
    </source>
</reference>
<evidence type="ECO:0000313" key="3">
    <source>
        <dbReference type="Proteomes" id="UP000505325"/>
    </source>
</evidence>
<gene>
    <name evidence="2" type="ORF">PMPD1_2753</name>
</gene>
<dbReference type="KEGG" id="pmak:PMPD1_2753"/>
<keyword evidence="3" id="KW-1185">Reference proteome</keyword>
<protein>
    <recommendedName>
        <fullName evidence="4">MFS transporter</fullName>
    </recommendedName>
</protein>
<accession>A0A6M8UFL4</accession>
<keyword evidence="1" id="KW-0812">Transmembrane</keyword>